<protein>
    <submittedName>
        <fullName evidence="2">N-acetyltransferase</fullName>
    </submittedName>
</protein>
<dbReference type="EMBL" id="SMTK01000002">
    <property type="protein sequence ID" value="TDK26515.1"/>
    <property type="molecule type" value="Genomic_DNA"/>
</dbReference>
<sequence>MDAGQNGGAGAEAPLRVMNVPERRRYELVEEGAGTIGFTDYRLRPSSNQILLLHTEVNRAYSGRGLGAQLARFALDDAGASGLRIVPLCPYIATYLRTHHEWDHLIDKPATSARPEADPS</sequence>
<dbReference type="PANTHER" id="PTHR31435:SF10">
    <property type="entry name" value="BSR4717 PROTEIN"/>
    <property type="match status" value="1"/>
</dbReference>
<dbReference type="InterPro" id="IPR045057">
    <property type="entry name" value="Gcn5-rel_NAT"/>
</dbReference>
<dbReference type="PROSITE" id="PS51729">
    <property type="entry name" value="GNAT_YJDJ"/>
    <property type="match status" value="1"/>
</dbReference>
<comment type="caution">
    <text evidence="2">The sequence shown here is derived from an EMBL/GenBank/DDBJ whole genome shotgun (WGS) entry which is preliminary data.</text>
</comment>
<dbReference type="Gene3D" id="3.40.630.30">
    <property type="match status" value="1"/>
</dbReference>
<dbReference type="Pfam" id="PF14542">
    <property type="entry name" value="Acetyltransf_CG"/>
    <property type="match status" value="1"/>
</dbReference>
<dbReference type="AlphaFoldDB" id="A0A4R5TZ54"/>
<evidence type="ECO:0000259" key="1">
    <source>
        <dbReference type="PROSITE" id="PS51729"/>
    </source>
</evidence>
<reference evidence="2 3" key="1">
    <citation type="submission" date="2019-03" db="EMBL/GenBank/DDBJ databases">
        <title>Arthrobacter sp. nov., an bacterium isolated from biocrust in Mu Us Desert.</title>
        <authorList>
            <person name="Lixiong L."/>
        </authorList>
    </citation>
    <scope>NUCLEOTIDE SEQUENCE [LARGE SCALE GENOMIC DNA]</scope>
    <source>
        <strain evidence="2 3">SLN-3</strain>
    </source>
</reference>
<dbReference type="PANTHER" id="PTHR31435">
    <property type="entry name" value="PROTEIN NATD1"/>
    <property type="match status" value="1"/>
</dbReference>
<dbReference type="SUPFAM" id="SSF55729">
    <property type="entry name" value="Acyl-CoA N-acyltransferases (Nat)"/>
    <property type="match status" value="1"/>
</dbReference>
<dbReference type="RefSeq" id="WP_133402874.1">
    <property type="nucleotide sequence ID" value="NZ_SMTK01000002.1"/>
</dbReference>
<proteinExistence type="predicted"/>
<keyword evidence="3" id="KW-1185">Reference proteome</keyword>
<accession>A0A4R5TZ54</accession>
<feature type="domain" description="N-acetyltransferase" evidence="1">
    <location>
        <begin position="18"/>
        <end position="107"/>
    </location>
</feature>
<gene>
    <name evidence="2" type="ORF">E2F48_04800</name>
</gene>
<dbReference type="OrthoDB" id="5405911at2"/>
<organism evidence="2 3">
    <name type="scientific">Arthrobacter crusticola</name>
    <dbReference type="NCBI Taxonomy" id="2547960"/>
    <lineage>
        <taxon>Bacteria</taxon>
        <taxon>Bacillati</taxon>
        <taxon>Actinomycetota</taxon>
        <taxon>Actinomycetes</taxon>
        <taxon>Micrococcales</taxon>
        <taxon>Micrococcaceae</taxon>
        <taxon>Arthrobacter</taxon>
    </lineage>
</organism>
<evidence type="ECO:0000313" key="3">
    <source>
        <dbReference type="Proteomes" id="UP000295411"/>
    </source>
</evidence>
<dbReference type="Proteomes" id="UP000295411">
    <property type="component" value="Unassembled WGS sequence"/>
</dbReference>
<dbReference type="GO" id="GO:0016740">
    <property type="term" value="F:transferase activity"/>
    <property type="evidence" value="ECO:0007669"/>
    <property type="project" value="UniProtKB-KW"/>
</dbReference>
<dbReference type="InterPro" id="IPR016181">
    <property type="entry name" value="Acyl_CoA_acyltransferase"/>
</dbReference>
<dbReference type="InterPro" id="IPR031165">
    <property type="entry name" value="GNAT_YJDJ"/>
</dbReference>
<keyword evidence="2" id="KW-0808">Transferase</keyword>
<name>A0A4R5TZ54_9MICC</name>
<evidence type="ECO:0000313" key="2">
    <source>
        <dbReference type="EMBL" id="TDK26515.1"/>
    </source>
</evidence>